<keyword evidence="2 5" id="KW-0217">Developmental protein</keyword>
<sequence>MATLETIADAIKLIGSKKESLKRAFDDLRAQSSLLSSFSLSWSDIDSHFAPAEASIARKFDLLESLESAHRPRQQQQQQQPPQEPEEEAAPDARPDPHAPVPTELAAMQAEPISSPGGAEEGNEPPPSSSGPPSQCAVEPRPELKVLCSNMDGLGLRNYIAGHHVERDQLRAELSGALGLAPDPGKLVLDAMEGFYGDRVTERELMVVRRNCVFLLEVLMRVRLSLSDKVRESSKKVALDWKGKVNPEGPRHPMQVLGLLDLVAAYGLMSEFSVDELVDYCVIIAHFAQSRDLCRALGLEDKVPDLIEKLINKRKYTQAVKFIFDFGLTEKFPPVPILKNFVKESKKLARKVSKDGNNSRKSQNAAMAQEIIALKSVVKVMEERKLDSEFQATLERRIQLLEKLKADKIPAVATATQPQQQLQKQKVKPQFSGKKRPRPSARVGSIAASTNIAGPTSAVATFQQSHPQTSSVGPLSYLSTSAGIYGLGGNNPTMAPYAGSSNGLYSLAGAPMGFPGDPSPARPYLYPSESQMPTIHYDRSTSYAGPGVSSQYFPSYYAR</sequence>
<feature type="region of interest" description="Disordered" evidence="6">
    <location>
        <begin position="69"/>
        <end position="101"/>
    </location>
</feature>
<dbReference type="GO" id="GO:0030154">
    <property type="term" value="P:cell differentiation"/>
    <property type="evidence" value="ECO:0007669"/>
    <property type="project" value="UniProtKB-KW"/>
</dbReference>
<evidence type="ECO:0000256" key="5">
    <source>
        <dbReference type="RuleBase" id="RU364012"/>
    </source>
</evidence>
<dbReference type="EMBL" id="KK198758">
    <property type="protein sequence ID" value="KCW66861.1"/>
    <property type="molecule type" value="Genomic_DNA"/>
</dbReference>
<dbReference type="KEGG" id="egr:104448156"/>
<organism evidence="7">
    <name type="scientific">Eucalyptus grandis</name>
    <name type="common">Flooded gum</name>
    <dbReference type="NCBI Taxonomy" id="71139"/>
    <lineage>
        <taxon>Eukaryota</taxon>
        <taxon>Viridiplantae</taxon>
        <taxon>Streptophyta</taxon>
        <taxon>Embryophyta</taxon>
        <taxon>Tracheophyta</taxon>
        <taxon>Spermatophyta</taxon>
        <taxon>Magnoliopsida</taxon>
        <taxon>eudicotyledons</taxon>
        <taxon>Gunneridae</taxon>
        <taxon>Pentapetalae</taxon>
        <taxon>rosids</taxon>
        <taxon>malvids</taxon>
        <taxon>Myrtales</taxon>
        <taxon>Myrtaceae</taxon>
        <taxon>Myrtoideae</taxon>
        <taxon>Eucalypteae</taxon>
        <taxon>Eucalyptus</taxon>
    </lineage>
</organism>
<evidence type="ECO:0000256" key="4">
    <source>
        <dbReference type="ARBA" id="ARBA00023089"/>
    </source>
</evidence>
<evidence type="ECO:0000313" key="7">
    <source>
        <dbReference type="EMBL" id="KCW66861.1"/>
    </source>
</evidence>
<accession>A0A059BLW3</accession>
<dbReference type="PANTHER" id="PTHR31791">
    <property type="entry name" value="FRIGIDA-LIKE PROTEIN 3-RELATED"/>
    <property type="match status" value="1"/>
</dbReference>
<dbReference type="OrthoDB" id="1166059at2759"/>
<dbReference type="PANTHER" id="PTHR31791:SF47">
    <property type="entry name" value="INACTIVE FRIGIDA-LIKE PROTEIN 2"/>
    <property type="match status" value="1"/>
</dbReference>
<evidence type="ECO:0000256" key="1">
    <source>
        <dbReference type="ARBA" id="ARBA00008956"/>
    </source>
</evidence>
<dbReference type="InterPro" id="IPR012474">
    <property type="entry name" value="Frigida"/>
</dbReference>
<feature type="compositionally biased region" description="Low complexity" evidence="6">
    <location>
        <begin position="414"/>
        <end position="430"/>
    </location>
</feature>
<dbReference type="AlphaFoldDB" id="A0A059BLW3"/>
<evidence type="ECO:0000256" key="3">
    <source>
        <dbReference type="ARBA" id="ARBA00022782"/>
    </source>
</evidence>
<feature type="region of interest" description="Disordered" evidence="6">
    <location>
        <begin position="414"/>
        <end position="443"/>
    </location>
</feature>
<protein>
    <recommendedName>
        <fullName evidence="5">FRIGIDA-like protein</fullName>
    </recommendedName>
</protein>
<keyword evidence="3 5" id="KW-0221">Differentiation</keyword>
<feature type="region of interest" description="Disordered" evidence="6">
    <location>
        <begin position="113"/>
        <end position="139"/>
    </location>
</feature>
<dbReference type="OMA" id="MIEPSHH"/>
<dbReference type="STRING" id="71139.A0A059BLW3"/>
<dbReference type="FunCoup" id="A0A059BLW3">
    <property type="interactions" value="420"/>
</dbReference>
<keyword evidence="4 5" id="KW-0287">Flowering</keyword>
<dbReference type="eggNOG" id="ENOG502QUKS">
    <property type="taxonomic scope" value="Eukaryota"/>
</dbReference>
<gene>
    <name evidence="7" type="ORF">EUGRSUZ_F00622</name>
</gene>
<evidence type="ECO:0000256" key="2">
    <source>
        <dbReference type="ARBA" id="ARBA00022473"/>
    </source>
</evidence>
<dbReference type="Gramene" id="KCW66861">
    <property type="protein sequence ID" value="KCW66861"/>
    <property type="gene ID" value="EUGRSUZ_F00622"/>
</dbReference>
<comment type="similarity">
    <text evidence="1 5">Belongs to the Frigida family.</text>
</comment>
<dbReference type="GO" id="GO:0009908">
    <property type="term" value="P:flower development"/>
    <property type="evidence" value="ECO:0007669"/>
    <property type="project" value="UniProtKB-KW"/>
</dbReference>
<dbReference type="Pfam" id="PF07899">
    <property type="entry name" value="Frigida"/>
    <property type="match status" value="1"/>
</dbReference>
<proteinExistence type="inferred from homology"/>
<name>A0A059BLW3_EUCGR</name>
<evidence type="ECO:0000256" key="6">
    <source>
        <dbReference type="SAM" id="MobiDB-lite"/>
    </source>
</evidence>
<dbReference type="InParanoid" id="A0A059BLW3"/>
<reference evidence="7" key="1">
    <citation type="submission" date="2013-07" db="EMBL/GenBank/DDBJ databases">
        <title>The genome of Eucalyptus grandis.</title>
        <authorList>
            <person name="Schmutz J."/>
            <person name="Hayes R."/>
            <person name="Myburg A."/>
            <person name="Tuskan G."/>
            <person name="Grattapaglia D."/>
            <person name="Rokhsar D.S."/>
        </authorList>
    </citation>
    <scope>NUCLEOTIDE SEQUENCE</scope>
    <source>
        <tissue evidence="7">Leaf extractions</tissue>
    </source>
</reference>